<organism evidence="2 3">
    <name type="scientific">Arenimonas terrae</name>
    <dbReference type="NCBI Taxonomy" id="2546226"/>
    <lineage>
        <taxon>Bacteria</taxon>
        <taxon>Pseudomonadati</taxon>
        <taxon>Pseudomonadota</taxon>
        <taxon>Gammaproteobacteria</taxon>
        <taxon>Lysobacterales</taxon>
        <taxon>Lysobacteraceae</taxon>
        <taxon>Arenimonas</taxon>
    </lineage>
</organism>
<keyword evidence="1" id="KW-0472">Membrane</keyword>
<evidence type="ECO:0000313" key="2">
    <source>
        <dbReference type="EMBL" id="TNJ33698.1"/>
    </source>
</evidence>
<reference evidence="2 3" key="1">
    <citation type="submission" date="2019-03" db="EMBL/GenBank/DDBJ databases">
        <title>Arenimonas daejeonensis sp. nov., isolated from compost.</title>
        <authorList>
            <person name="Jeon C.O."/>
        </authorList>
    </citation>
    <scope>NUCLEOTIDE SEQUENCE [LARGE SCALE GENOMIC DNA]</scope>
    <source>
        <strain evidence="2 3">R29</strain>
    </source>
</reference>
<name>A0A5C4RRN4_9GAMM</name>
<keyword evidence="1" id="KW-0812">Transmembrane</keyword>
<dbReference type="Proteomes" id="UP000305760">
    <property type="component" value="Unassembled WGS sequence"/>
</dbReference>
<dbReference type="AlphaFoldDB" id="A0A5C4RRN4"/>
<dbReference type="OrthoDB" id="5999392at2"/>
<keyword evidence="1" id="KW-1133">Transmembrane helix</keyword>
<accession>A0A5C4RRN4</accession>
<keyword evidence="3" id="KW-1185">Reference proteome</keyword>
<sequence length="153" mass="17107">MSDNELRWQLRQLPREIDPPRDLWPGIADRLQRPAAPRRRPWFAALAVAASLCLAVGLAWHLRQPPPPASPDFRAELVQREAAALTLEYQAALDQFQGAPMPEPLMPALATLDRSAADIRLAIASDPEAVFLLDQLRRTYARRLSLTQRAVTG</sequence>
<proteinExistence type="predicted"/>
<protein>
    <submittedName>
        <fullName evidence="2">Uncharacterized protein</fullName>
    </submittedName>
</protein>
<comment type="caution">
    <text evidence="2">The sequence shown here is derived from an EMBL/GenBank/DDBJ whole genome shotgun (WGS) entry which is preliminary data.</text>
</comment>
<dbReference type="EMBL" id="SMDR01000002">
    <property type="protein sequence ID" value="TNJ33698.1"/>
    <property type="molecule type" value="Genomic_DNA"/>
</dbReference>
<evidence type="ECO:0000313" key="3">
    <source>
        <dbReference type="Proteomes" id="UP000305760"/>
    </source>
</evidence>
<feature type="transmembrane region" description="Helical" evidence="1">
    <location>
        <begin position="42"/>
        <end position="62"/>
    </location>
</feature>
<gene>
    <name evidence="2" type="ORF">E1B00_10160</name>
</gene>
<dbReference type="RefSeq" id="WP_139448369.1">
    <property type="nucleotide sequence ID" value="NZ_SMDR01000002.1"/>
</dbReference>
<evidence type="ECO:0000256" key="1">
    <source>
        <dbReference type="SAM" id="Phobius"/>
    </source>
</evidence>